<keyword evidence="4" id="KW-0479">Metal-binding</keyword>
<evidence type="ECO:0000256" key="1">
    <source>
        <dbReference type="ARBA" id="ARBA00001798"/>
    </source>
</evidence>
<dbReference type="InterPro" id="IPR044066">
    <property type="entry name" value="TRIAD_supradom"/>
</dbReference>
<dbReference type="InterPro" id="IPR031127">
    <property type="entry name" value="E3_UB_ligase_RBR"/>
</dbReference>
<evidence type="ECO:0000313" key="12">
    <source>
        <dbReference type="EMBL" id="KAH3830135.1"/>
    </source>
</evidence>
<dbReference type="EMBL" id="JAIWYP010000004">
    <property type="protein sequence ID" value="KAH3830135.1"/>
    <property type="molecule type" value="Genomic_DNA"/>
</dbReference>
<dbReference type="PANTHER" id="PTHR11685">
    <property type="entry name" value="RBR FAMILY RING FINGER AND IBR DOMAIN-CONTAINING"/>
    <property type="match status" value="1"/>
</dbReference>
<dbReference type="SMART" id="SM00647">
    <property type="entry name" value="IBR"/>
    <property type="match status" value="2"/>
</dbReference>
<evidence type="ECO:0000256" key="3">
    <source>
        <dbReference type="ARBA" id="ARBA00022679"/>
    </source>
</evidence>
<dbReference type="GO" id="GO:0061630">
    <property type="term" value="F:ubiquitin protein ligase activity"/>
    <property type="evidence" value="ECO:0007669"/>
    <property type="project" value="UniProtKB-EC"/>
</dbReference>
<evidence type="ECO:0000256" key="7">
    <source>
        <dbReference type="ARBA" id="ARBA00022786"/>
    </source>
</evidence>
<evidence type="ECO:0000256" key="8">
    <source>
        <dbReference type="ARBA" id="ARBA00022833"/>
    </source>
</evidence>
<dbReference type="SUPFAM" id="SSF57850">
    <property type="entry name" value="RING/U-box"/>
    <property type="match status" value="3"/>
</dbReference>
<accession>A0A9D4JZ45</accession>
<evidence type="ECO:0000259" key="10">
    <source>
        <dbReference type="PROSITE" id="PS50089"/>
    </source>
</evidence>
<keyword evidence="3" id="KW-0808">Transferase</keyword>
<dbReference type="CDD" id="cd20336">
    <property type="entry name" value="Rcat_RBR"/>
    <property type="match status" value="1"/>
</dbReference>
<keyword evidence="8" id="KW-0862">Zinc</keyword>
<dbReference type="GO" id="GO:0008270">
    <property type="term" value="F:zinc ion binding"/>
    <property type="evidence" value="ECO:0007669"/>
    <property type="project" value="UniProtKB-KW"/>
</dbReference>
<comment type="catalytic activity">
    <reaction evidence="1">
        <text>[E2 ubiquitin-conjugating enzyme]-S-ubiquitinyl-L-cysteine + [acceptor protein]-L-lysine = [E2 ubiquitin-conjugating enzyme]-L-cysteine + [acceptor protein]-N(6)-ubiquitinyl-L-lysine.</text>
        <dbReference type="EC" id="2.3.2.31"/>
    </reaction>
</comment>
<dbReference type="Proteomes" id="UP000828390">
    <property type="component" value="Unassembled WGS sequence"/>
</dbReference>
<dbReference type="PROSITE" id="PS50089">
    <property type="entry name" value="ZF_RING_2"/>
    <property type="match status" value="1"/>
</dbReference>
<dbReference type="Pfam" id="PF22191">
    <property type="entry name" value="IBR_1"/>
    <property type="match status" value="1"/>
</dbReference>
<evidence type="ECO:0000256" key="6">
    <source>
        <dbReference type="ARBA" id="ARBA00022771"/>
    </source>
</evidence>
<keyword evidence="5" id="KW-0677">Repeat</keyword>
<dbReference type="Gene3D" id="1.20.120.1750">
    <property type="match status" value="1"/>
</dbReference>
<reference evidence="12" key="2">
    <citation type="submission" date="2020-11" db="EMBL/GenBank/DDBJ databases">
        <authorList>
            <person name="McCartney M.A."/>
            <person name="Auch B."/>
            <person name="Kono T."/>
            <person name="Mallez S."/>
            <person name="Becker A."/>
            <person name="Gohl D.M."/>
            <person name="Silverstein K.A.T."/>
            <person name="Koren S."/>
            <person name="Bechman K.B."/>
            <person name="Herman A."/>
            <person name="Abrahante J.E."/>
            <person name="Garbe J."/>
        </authorList>
    </citation>
    <scope>NUCLEOTIDE SEQUENCE</scope>
    <source>
        <strain evidence="12">Duluth1</strain>
        <tissue evidence="12">Whole animal</tissue>
    </source>
</reference>
<feature type="domain" description="RING-type" evidence="11">
    <location>
        <begin position="230"/>
        <end position="443"/>
    </location>
</feature>
<dbReference type="Gene3D" id="3.30.40.10">
    <property type="entry name" value="Zinc/RING finger domain, C3HC4 (zinc finger)"/>
    <property type="match status" value="1"/>
</dbReference>
<dbReference type="InterPro" id="IPR013083">
    <property type="entry name" value="Znf_RING/FYVE/PHD"/>
</dbReference>
<evidence type="ECO:0000313" key="13">
    <source>
        <dbReference type="Proteomes" id="UP000828390"/>
    </source>
</evidence>
<evidence type="ECO:0000256" key="4">
    <source>
        <dbReference type="ARBA" id="ARBA00022723"/>
    </source>
</evidence>
<reference evidence="12" key="1">
    <citation type="journal article" date="2019" name="bioRxiv">
        <title>The Genome of the Zebra Mussel, Dreissena polymorpha: A Resource for Invasive Species Research.</title>
        <authorList>
            <person name="McCartney M.A."/>
            <person name="Auch B."/>
            <person name="Kono T."/>
            <person name="Mallez S."/>
            <person name="Zhang Y."/>
            <person name="Obille A."/>
            <person name="Becker A."/>
            <person name="Abrahante J.E."/>
            <person name="Garbe J."/>
            <person name="Badalamenti J.P."/>
            <person name="Herman A."/>
            <person name="Mangelson H."/>
            <person name="Liachko I."/>
            <person name="Sullivan S."/>
            <person name="Sone E.D."/>
            <person name="Koren S."/>
            <person name="Silverstein K.A.T."/>
            <person name="Beckman K.B."/>
            <person name="Gohl D.M."/>
        </authorList>
    </citation>
    <scope>NUCLEOTIDE SEQUENCE</scope>
    <source>
        <strain evidence="12">Duluth1</strain>
        <tissue evidence="12">Whole animal</tissue>
    </source>
</reference>
<evidence type="ECO:0000256" key="5">
    <source>
        <dbReference type="ARBA" id="ARBA00022737"/>
    </source>
</evidence>
<evidence type="ECO:0000256" key="2">
    <source>
        <dbReference type="ARBA" id="ARBA00012251"/>
    </source>
</evidence>
<dbReference type="GO" id="GO:0016567">
    <property type="term" value="P:protein ubiquitination"/>
    <property type="evidence" value="ECO:0007669"/>
    <property type="project" value="InterPro"/>
</dbReference>
<keyword evidence="13" id="KW-1185">Reference proteome</keyword>
<sequence>MEKDDMKKEAVHKGAHENTAPVKQAIVEALHVSVILKNEETVPKTLAQVCGSDYVESSCFPRKFVLNISRRVSSSPIFRKHSKFVHAFLVFTRDTDNEINNLKETVHKLHLNADFGRGMTSSRIETIFDYIEINIEDIIERTLFYIETLPVNYLNTEISQSDLNTFQKNSTLEECNKWVSQSYRPNNQTVLQWFIKETTNFEEAEKEGFDVVDYFDACLTDDSTEVSSVKDRFCSVCFESLCPERPGTALMSCCHWFCDSCWREHLSTQIELGAIDLECPEYDCERKVDVGTLISLVNLRDVIRNARKRHETHIEQKAVAKWCPKTTCGRLIKVHGVDNKLAKCACGGRYCVDCLGSFHWPASCSDYQEYIRQMKKNGDISLLPPEAMTIVIANGKNCPNCHRFVEKNGGCPYMMCVCKEAFCWGCGKSWNGRIHGVDCQKYGHKDTHNTKHYKFFEKPIEERKRHGWYKMAVQHRINQHPTRKSRINRVMKVLTKSVQGELGRRILAGQRVVVEGQEVDLGNSFSVSQTLLRNTLDMYVEVNNIVENTSVLLNAGCIADKERLKLRCISRRLSAFAGVIYELFINYTERKAEAGTLLDRLLKVREHVRRCVQSVSATVKTL</sequence>
<dbReference type="InterPro" id="IPR002867">
    <property type="entry name" value="IBR_dom"/>
</dbReference>
<protein>
    <recommendedName>
        <fullName evidence="2">RBR-type E3 ubiquitin transferase</fullName>
        <ecNumber evidence="2">2.3.2.31</ecNumber>
    </recommendedName>
</protein>
<evidence type="ECO:0000256" key="9">
    <source>
        <dbReference type="PROSITE-ProRule" id="PRU00175"/>
    </source>
</evidence>
<dbReference type="InterPro" id="IPR001841">
    <property type="entry name" value="Znf_RING"/>
</dbReference>
<name>A0A9D4JZ45_DREPO</name>
<comment type="caution">
    <text evidence="12">The sequence shown here is derived from an EMBL/GenBank/DDBJ whole genome shotgun (WGS) entry which is preliminary data.</text>
</comment>
<keyword evidence="6 9" id="KW-0863">Zinc-finger</keyword>
<gene>
    <name evidence="12" type="ORF">DPMN_103373</name>
</gene>
<keyword evidence="7" id="KW-0833">Ubl conjugation pathway</keyword>
<dbReference type="PROSITE" id="PS51873">
    <property type="entry name" value="TRIAD"/>
    <property type="match status" value="1"/>
</dbReference>
<dbReference type="EC" id="2.3.2.31" evidence="2"/>
<proteinExistence type="predicted"/>
<evidence type="ECO:0000259" key="11">
    <source>
        <dbReference type="PROSITE" id="PS51873"/>
    </source>
</evidence>
<dbReference type="Pfam" id="PF01485">
    <property type="entry name" value="IBR"/>
    <property type="match status" value="1"/>
</dbReference>
<organism evidence="12 13">
    <name type="scientific">Dreissena polymorpha</name>
    <name type="common">Zebra mussel</name>
    <name type="synonym">Mytilus polymorpha</name>
    <dbReference type="NCBI Taxonomy" id="45954"/>
    <lineage>
        <taxon>Eukaryota</taxon>
        <taxon>Metazoa</taxon>
        <taxon>Spiralia</taxon>
        <taxon>Lophotrochozoa</taxon>
        <taxon>Mollusca</taxon>
        <taxon>Bivalvia</taxon>
        <taxon>Autobranchia</taxon>
        <taxon>Heteroconchia</taxon>
        <taxon>Euheterodonta</taxon>
        <taxon>Imparidentia</taxon>
        <taxon>Neoheterodontei</taxon>
        <taxon>Myida</taxon>
        <taxon>Dreissenoidea</taxon>
        <taxon>Dreissenidae</taxon>
        <taxon>Dreissena</taxon>
    </lineage>
</organism>
<feature type="domain" description="RING-type" evidence="10">
    <location>
        <begin position="234"/>
        <end position="280"/>
    </location>
</feature>
<dbReference type="AlphaFoldDB" id="A0A9D4JZ45"/>